<reference evidence="1 2" key="1">
    <citation type="submission" date="2019-03" db="EMBL/GenBank/DDBJ databases">
        <title>Genomic Encyclopedia of Type Strains, Phase IV (KMG-IV): sequencing the most valuable type-strain genomes for metagenomic binning, comparative biology and taxonomic classification.</title>
        <authorList>
            <person name="Goeker M."/>
        </authorList>
    </citation>
    <scope>NUCLEOTIDE SEQUENCE [LARGE SCALE GENOMIC DNA]</scope>
    <source>
        <strain evidence="1 2">DSM 21944</strain>
    </source>
</reference>
<sequence>MNWRRWTVPGGLALVLAVVNAGIISRERLVREGETVLLELAPVDPRSLMQGDYMALAFALAHEVPSSGDDRHADGYLILQRDAERRATFVRVQPAAQPRAGDELALRYRVRGGRVRLVSNAWFFSEGQAERYQPARWGEMRVGDDGEALLVALRDENLKTL</sequence>
<gene>
    <name evidence="1" type="ORF">EDC25_1257</name>
</gene>
<comment type="caution">
    <text evidence="1">The sequence shown here is derived from an EMBL/GenBank/DDBJ whole genome shotgun (WGS) entry which is preliminary data.</text>
</comment>
<dbReference type="OrthoDB" id="4868247at2"/>
<evidence type="ECO:0000313" key="1">
    <source>
        <dbReference type="EMBL" id="TCS93752.1"/>
    </source>
</evidence>
<evidence type="ECO:0000313" key="2">
    <source>
        <dbReference type="Proteomes" id="UP000294599"/>
    </source>
</evidence>
<dbReference type="AlphaFoldDB" id="A0A4S3KVW3"/>
<accession>A0A4S3KVW3</accession>
<dbReference type="InterPro" id="IPR025833">
    <property type="entry name" value="GDYXXLXY"/>
</dbReference>
<organism evidence="1 2">
    <name type="scientific">Pseudofulvimonas gallinarii</name>
    <dbReference type="NCBI Taxonomy" id="634155"/>
    <lineage>
        <taxon>Bacteria</taxon>
        <taxon>Pseudomonadati</taxon>
        <taxon>Pseudomonadota</taxon>
        <taxon>Gammaproteobacteria</taxon>
        <taxon>Lysobacterales</taxon>
        <taxon>Rhodanobacteraceae</taxon>
        <taxon>Pseudofulvimonas</taxon>
    </lineage>
</organism>
<dbReference type="RefSeq" id="WP_132577567.1">
    <property type="nucleotide sequence ID" value="NZ_JBHLWF010000080.1"/>
</dbReference>
<dbReference type="Pfam" id="PF14345">
    <property type="entry name" value="GDYXXLXY"/>
    <property type="match status" value="1"/>
</dbReference>
<dbReference type="Proteomes" id="UP000294599">
    <property type="component" value="Unassembled WGS sequence"/>
</dbReference>
<keyword evidence="2" id="KW-1185">Reference proteome</keyword>
<dbReference type="EMBL" id="SMAF01000025">
    <property type="protein sequence ID" value="TCS93752.1"/>
    <property type="molecule type" value="Genomic_DNA"/>
</dbReference>
<name>A0A4S3KVW3_9GAMM</name>
<proteinExistence type="predicted"/>
<protein>
    <submittedName>
        <fullName evidence="1">Putative membrane-anchored protein</fullName>
    </submittedName>
</protein>